<accession>A0A397UCU4</accession>
<evidence type="ECO:0000259" key="2">
    <source>
        <dbReference type="PROSITE" id="PS50157"/>
    </source>
</evidence>
<comment type="caution">
    <text evidence="3">The sequence shown here is derived from an EMBL/GenBank/DDBJ whole genome shotgun (WGS) entry which is preliminary data.</text>
</comment>
<keyword evidence="1" id="KW-0863">Zinc-finger</keyword>
<name>A0A397UCU4_9GLOM</name>
<dbReference type="EMBL" id="QKWP01001792">
    <property type="protein sequence ID" value="RIB06569.1"/>
    <property type="molecule type" value="Genomic_DNA"/>
</dbReference>
<dbReference type="Proteomes" id="UP000266673">
    <property type="component" value="Unassembled WGS sequence"/>
</dbReference>
<evidence type="ECO:0000313" key="4">
    <source>
        <dbReference type="Proteomes" id="UP000266673"/>
    </source>
</evidence>
<keyword evidence="4" id="KW-1185">Reference proteome</keyword>
<gene>
    <name evidence="3" type="ORF">C2G38_2046692</name>
</gene>
<dbReference type="PROSITE" id="PS50157">
    <property type="entry name" value="ZINC_FINGER_C2H2_2"/>
    <property type="match status" value="1"/>
</dbReference>
<keyword evidence="1" id="KW-0862">Zinc</keyword>
<proteinExistence type="predicted"/>
<dbReference type="GO" id="GO:0008270">
    <property type="term" value="F:zinc ion binding"/>
    <property type="evidence" value="ECO:0007669"/>
    <property type="project" value="UniProtKB-KW"/>
</dbReference>
<protein>
    <recommendedName>
        <fullName evidence="2">C2H2-type domain-containing protein</fullName>
    </recommendedName>
</protein>
<dbReference type="AlphaFoldDB" id="A0A397UCU4"/>
<evidence type="ECO:0000256" key="1">
    <source>
        <dbReference type="PROSITE-ProRule" id="PRU00042"/>
    </source>
</evidence>
<organism evidence="3 4">
    <name type="scientific">Gigaspora rosea</name>
    <dbReference type="NCBI Taxonomy" id="44941"/>
    <lineage>
        <taxon>Eukaryota</taxon>
        <taxon>Fungi</taxon>
        <taxon>Fungi incertae sedis</taxon>
        <taxon>Mucoromycota</taxon>
        <taxon>Glomeromycotina</taxon>
        <taxon>Glomeromycetes</taxon>
        <taxon>Diversisporales</taxon>
        <taxon>Gigasporaceae</taxon>
        <taxon>Gigaspora</taxon>
    </lineage>
</organism>
<sequence>MSNYHCRICKRNFSTSYGLIQHANAMHQGMLTILQPIQQRSQQLQHLPQTISRPDHNENLWSNPITRVSRPEYDKNLWSNPITRVSRTIRTPSNYVESLEDIVFEEENICDLDIASDVDDNTSQDETNNDEMEEELQITLKNNDFDPEDLQGTTLNDALDSIEGKYKPECIAKWPNNTYRDFMELIVEGNISNNIGDKLIKFFNKHSNLEISPLPRSTKNGKDYLNQIKSPSINFKEKVVAVYSGNNITLHYRPIFHAIQALLQRP</sequence>
<keyword evidence="1" id="KW-0479">Metal-binding</keyword>
<dbReference type="InterPro" id="IPR013087">
    <property type="entry name" value="Znf_C2H2_type"/>
</dbReference>
<dbReference type="OrthoDB" id="2339440at2759"/>
<dbReference type="PROSITE" id="PS00028">
    <property type="entry name" value="ZINC_FINGER_C2H2_1"/>
    <property type="match status" value="1"/>
</dbReference>
<reference evidence="3 4" key="1">
    <citation type="submission" date="2018-06" db="EMBL/GenBank/DDBJ databases">
        <title>Comparative genomics reveals the genomic features of Rhizophagus irregularis, R. cerebriforme, R. diaphanum and Gigaspora rosea, and their symbiotic lifestyle signature.</title>
        <authorList>
            <person name="Morin E."/>
            <person name="San Clemente H."/>
            <person name="Chen E.C.H."/>
            <person name="De La Providencia I."/>
            <person name="Hainaut M."/>
            <person name="Kuo A."/>
            <person name="Kohler A."/>
            <person name="Murat C."/>
            <person name="Tang N."/>
            <person name="Roy S."/>
            <person name="Loubradou J."/>
            <person name="Henrissat B."/>
            <person name="Grigoriev I.V."/>
            <person name="Corradi N."/>
            <person name="Roux C."/>
            <person name="Martin F.M."/>
        </authorList>
    </citation>
    <scope>NUCLEOTIDE SEQUENCE [LARGE SCALE GENOMIC DNA]</scope>
    <source>
        <strain evidence="3 4">DAOM 194757</strain>
    </source>
</reference>
<feature type="domain" description="C2H2-type" evidence="2">
    <location>
        <begin position="4"/>
        <end position="32"/>
    </location>
</feature>
<evidence type="ECO:0000313" key="3">
    <source>
        <dbReference type="EMBL" id="RIB06569.1"/>
    </source>
</evidence>